<dbReference type="PANTHER" id="PTHR23503:SF128">
    <property type="entry name" value="GLUCOSE TRANSPORTER TYPE 1"/>
    <property type="match status" value="1"/>
</dbReference>
<dbReference type="InterPro" id="IPR020846">
    <property type="entry name" value="MFS_dom"/>
</dbReference>
<evidence type="ECO:0000256" key="5">
    <source>
        <dbReference type="SAM" id="Coils"/>
    </source>
</evidence>
<evidence type="ECO:0000313" key="8">
    <source>
        <dbReference type="EMBL" id="CAD7445489.1"/>
    </source>
</evidence>
<dbReference type="AlphaFoldDB" id="A0A7R9F1W4"/>
<dbReference type="InterPro" id="IPR036259">
    <property type="entry name" value="MFS_trans_sf"/>
</dbReference>
<evidence type="ECO:0000256" key="6">
    <source>
        <dbReference type="SAM" id="Phobius"/>
    </source>
</evidence>
<dbReference type="InterPro" id="IPR005828">
    <property type="entry name" value="MFS_sugar_transport-like"/>
</dbReference>
<dbReference type="Gene3D" id="1.20.1250.20">
    <property type="entry name" value="MFS general substrate transporter like domains"/>
    <property type="match status" value="2"/>
</dbReference>
<feature type="transmembrane region" description="Helical" evidence="6">
    <location>
        <begin position="197"/>
        <end position="218"/>
    </location>
</feature>
<dbReference type="GO" id="GO:0016020">
    <property type="term" value="C:membrane"/>
    <property type="evidence" value="ECO:0007669"/>
    <property type="project" value="UniProtKB-SubCell"/>
</dbReference>
<dbReference type="EMBL" id="OD567306">
    <property type="protein sequence ID" value="CAD7445489.1"/>
    <property type="molecule type" value="Genomic_DNA"/>
</dbReference>
<keyword evidence="5" id="KW-0175">Coiled coil</keyword>
<dbReference type="InterPro" id="IPR003663">
    <property type="entry name" value="Sugar/inositol_transpt"/>
</dbReference>
<gene>
    <name evidence="8" type="ORF">TBIB3V08_LOCUS7841</name>
</gene>
<evidence type="ECO:0000256" key="3">
    <source>
        <dbReference type="ARBA" id="ARBA00022989"/>
    </source>
</evidence>
<evidence type="ECO:0000256" key="4">
    <source>
        <dbReference type="ARBA" id="ARBA00023136"/>
    </source>
</evidence>
<feature type="transmembrane region" description="Helical" evidence="6">
    <location>
        <begin position="109"/>
        <end position="129"/>
    </location>
</feature>
<dbReference type="PROSITE" id="PS00217">
    <property type="entry name" value="SUGAR_TRANSPORT_2"/>
    <property type="match status" value="1"/>
</dbReference>
<feature type="domain" description="Major facilitator superfamily (MFS) profile" evidence="7">
    <location>
        <begin position="116"/>
        <end position="642"/>
    </location>
</feature>
<reference evidence="8" key="1">
    <citation type="submission" date="2020-11" db="EMBL/GenBank/DDBJ databases">
        <authorList>
            <person name="Tran Van P."/>
        </authorList>
    </citation>
    <scope>NUCLEOTIDE SEQUENCE</scope>
</reference>
<evidence type="ECO:0000256" key="2">
    <source>
        <dbReference type="ARBA" id="ARBA00022692"/>
    </source>
</evidence>
<evidence type="ECO:0000256" key="1">
    <source>
        <dbReference type="ARBA" id="ARBA00004141"/>
    </source>
</evidence>
<dbReference type="GO" id="GO:0015149">
    <property type="term" value="F:hexose transmembrane transporter activity"/>
    <property type="evidence" value="ECO:0007669"/>
    <property type="project" value="TreeGrafter"/>
</dbReference>
<feature type="transmembrane region" description="Helical" evidence="6">
    <location>
        <begin position="494"/>
        <end position="513"/>
    </location>
</feature>
<keyword evidence="2 6" id="KW-0812">Transmembrane</keyword>
<keyword evidence="4 6" id="KW-0472">Membrane</keyword>
<feature type="transmembrane region" description="Helical" evidence="6">
    <location>
        <begin position="555"/>
        <end position="576"/>
    </location>
</feature>
<dbReference type="PANTHER" id="PTHR23503">
    <property type="entry name" value="SOLUTE CARRIER FAMILY 2"/>
    <property type="match status" value="1"/>
</dbReference>
<dbReference type="PRINTS" id="PR00171">
    <property type="entry name" value="SUGRTRNSPORT"/>
</dbReference>
<accession>A0A7R9F1W4</accession>
<comment type="subcellular location">
    <subcellularLocation>
        <location evidence="1">Membrane</location>
        <topology evidence="1">Multi-pass membrane protein</topology>
    </subcellularLocation>
</comment>
<organism evidence="8">
    <name type="scientific">Timema bartmani</name>
    <dbReference type="NCBI Taxonomy" id="61472"/>
    <lineage>
        <taxon>Eukaryota</taxon>
        <taxon>Metazoa</taxon>
        <taxon>Ecdysozoa</taxon>
        <taxon>Arthropoda</taxon>
        <taxon>Hexapoda</taxon>
        <taxon>Insecta</taxon>
        <taxon>Pterygota</taxon>
        <taxon>Neoptera</taxon>
        <taxon>Polyneoptera</taxon>
        <taxon>Phasmatodea</taxon>
        <taxon>Timematodea</taxon>
        <taxon>Timematoidea</taxon>
        <taxon>Timematidae</taxon>
        <taxon>Timema</taxon>
    </lineage>
</organism>
<feature type="transmembrane region" description="Helical" evidence="6">
    <location>
        <begin position="615"/>
        <end position="633"/>
    </location>
</feature>
<feature type="coiled-coil region" evidence="5">
    <location>
        <begin position="45"/>
        <end position="96"/>
    </location>
</feature>
<feature type="transmembrane region" description="Helical" evidence="6">
    <location>
        <begin position="164"/>
        <end position="185"/>
    </location>
</feature>
<protein>
    <recommendedName>
        <fullName evidence="7">Major facilitator superfamily (MFS) profile domain-containing protein</fullName>
    </recommendedName>
</protein>
<dbReference type="Pfam" id="PF00083">
    <property type="entry name" value="Sugar_tr"/>
    <property type="match status" value="3"/>
</dbReference>
<dbReference type="InterPro" id="IPR045263">
    <property type="entry name" value="GLUT"/>
</dbReference>
<name>A0A7R9F1W4_9NEOP</name>
<keyword evidence="3 6" id="KW-1133">Transmembrane helix</keyword>
<dbReference type="PROSITE" id="PS50850">
    <property type="entry name" value="MFS"/>
    <property type="match status" value="1"/>
</dbReference>
<sequence>MMHGCSLQKQVSVMSINLSAKLDELQRGDRQLETTVALCEIRSQLQELTKSVESCQSEVSEVKRDMVAIKHELDTVQQVKEEIEELREYVDRLGEHSHRRKLRLLEQGLTFFLSYAILAAMLGMLQFGYNTGVINAPEVSIENFMKDVYKDRYGEDIQEEYVRLLYAVAVSIFAIGGMLGGFSGGMIANRFGRKGGLLLNNILGIGGACLMGFTKIAHSYEVLFLGRFIIGVNCGLNTSLVPMYISEIAPLNLRGGLGTVNQLAVTIGLLMSQVLGIEQILGTDDGWPVLLVICVEQHVCLSIAKVFKVVVNHASNSVGSFGYDHCFRDQLLNSLAVCPAILQLILLPVCPESPRYLLITKQWEEEARKALRRLRASNQVEEDIEEMRAEERAQSAEATISMRELICSPTLRAPLIIGVVMQLSQQLSGINAVSVTSDLPYTPNSCQGSLLSLVFYDKMVINVTPSSGLRKTNVFYYSTGLFISSGLTEESAKFATIGIGAIMVGMTIVSIPLMDRTGRRTLHLYGLGGMFIFSIFITISFLIKEMIDWMSYLSVVSTLGFVVFFAVGPGSIPWMITAELFSQGPRPAAMSIAVLINWIANFIVGIGFPTMKNALENYTFLPFSAFLAIFWTFTYKKVPETKNKTFEEILAMFRHGNGRHDLNTSEHEPASDAVISEQTHTTYVLDGGAFVQKLSWPSDVTFEEVDPHLCGGRVENHFGRKNLNTPDRDSNLDLPIIGSLVYCESSALDHVASEASLIPIALREKIVLFTSPVKSGLISTFLHFLRSHRKDSFTPWLFALPSQLYPWQKITFSAPSLEWASEENTSASKETFVSGTEETPLKLTNTFKNSRSSDQKL</sequence>
<feature type="transmembrane region" description="Helical" evidence="6">
    <location>
        <begin position="525"/>
        <end position="543"/>
    </location>
</feature>
<evidence type="ECO:0000259" key="7">
    <source>
        <dbReference type="PROSITE" id="PS50850"/>
    </source>
</evidence>
<dbReference type="SUPFAM" id="SSF103473">
    <property type="entry name" value="MFS general substrate transporter"/>
    <property type="match status" value="1"/>
</dbReference>
<feature type="transmembrane region" description="Helical" evidence="6">
    <location>
        <begin position="588"/>
        <end position="608"/>
    </location>
</feature>
<dbReference type="InterPro" id="IPR005829">
    <property type="entry name" value="Sugar_transporter_CS"/>
</dbReference>
<proteinExistence type="predicted"/>